<dbReference type="PANTHER" id="PTHR43649">
    <property type="entry name" value="ARABINOSE-BINDING PROTEIN-RELATED"/>
    <property type="match status" value="1"/>
</dbReference>
<dbReference type="InterPro" id="IPR050490">
    <property type="entry name" value="Bact_solute-bd_prot1"/>
</dbReference>
<evidence type="ECO:0000256" key="3">
    <source>
        <dbReference type="ARBA" id="ARBA00023136"/>
    </source>
</evidence>
<keyword evidence="2 6" id="KW-0732">Signal</keyword>
<keyword evidence="8" id="KW-1185">Reference proteome</keyword>
<evidence type="ECO:0000256" key="5">
    <source>
        <dbReference type="ARBA" id="ARBA00023288"/>
    </source>
</evidence>
<feature type="chain" id="PRO_5046518959" evidence="6">
    <location>
        <begin position="21"/>
        <end position="441"/>
    </location>
</feature>
<name>A0ABW3UYH7_9BACL</name>
<proteinExistence type="predicted"/>
<evidence type="ECO:0000313" key="7">
    <source>
        <dbReference type="EMBL" id="MFD1225309.1"/>
    </source>
</evidence>
<keyword evidence="1" id="KW-1003">Cell membrane</keyword>
<evidence type="ECO:0000256" key="2">
    <source>
        <dbReference type="ARBA" id="ARBA00022729"/>
    </source>
</evidence>
<dbReference type="EMBL" id="JBHTLU010000058">
    <property type="protein sequence ID" value="MFD1225309.1"/>
    <property type="molecule type" value="Genomic_DNA"/>
</dbReference>
<accession>A0ABW3UYH7</accession>
<dbReference type="CDD" id="cd13585">
    <property type="entry name" value="PBP2_TMBP_like"/>
    <property type="match status" value="1"/>
</dbReference>
<dbReference type="SUPFAM" id="SSF53850">
    <property type="entry name" value="Periplasmic binding protein-like II"/>
    <property type="match status" value="1"/>
</dbReference>
<evidence type="ECO:0000313" key="8">
    <source>
        <dbReference type="Proteomes" id="UP001597180"/>
    </source>
</evidence>
<evidence type="ECO:0000256" key="1">
    <source>
        <dbReference type="ARBA" id="ARBA00022475"/>
    </source>
</evidence>
<dbReference type="InterPro" id="IPR006059">
    <property type="entry name" value="SBP"/>
</dbReference>
<dbReference type="Proteomes" id="UP001597180">
    <property type="component" value="Unassembled WGS sequence"/>
</dbReference>
<reference evidence="8" key="1">
    <citation type="journal article" date="2019" name="Int. J. Syst. Evol. Microbiol.">
        <title>The Global Catalogue of Microorganisms (GCM) 10K type strain sequencing project: providing services to taxonomists for standard genome sequencing and annotation.</title>
        <authorList>
            <consortium name="The Broad Institute Genomics Platform"/>
            <consortium name="The Broad Institute Genome Sequencing Center for Infectious Disease"/>
            <person name="Wu L."/>
            <person name="Ma J."/>
        </authorList>
    </citation>
    <scope>NUCLEOTIDE SEQUENCE [LARGE SCALE GENOMIC DNA]</scope>
    <source>
        <strain evidence="8">CCUG 53270</strain>
    </source>
</reference>
<feature type="signal peptide" evidence="6">
    <location>
        <begin position="1"/>
        <end position="20"/>
    </location>
</feature>
<keyword evidence="5" id="KW-0449">Lipoprotein</keyword>
<sequence>MPIRSWKIGCLLVLAFSASTCDSFPSSPSPAEGEHPPVVLRFWDENAGPSRTPYYKELLRRFHELHPDIEVQYTGIPVSINKVKFDVAIHSNDMPDVAGLSEAWLADYASKGVLLPLDDYFERWPEHSQIGDTFIAYNRSLVPDGKLYQIPNTFNFDVFWYRTDWFREAGLAAPRTWEDFFTGARKLTDPSLPRYGYSLRGADGSITQLTSLLYAYSGITEYFTPDGKCTINHPLHVQFLKQYLSLYQINTSKSDIANGYKEMVAAFDTGRAGMIQHNFGSYNDHVQALGADKFGAELLPPGQNGKRAMVTVANGYSIFKTSRNPDAAWKLLSFLSSKESQIYWNANVGQMPTNTQAWDSDYIRNTPFLQEALAAIKDTKTGTVQVPIYLTNYTSLVKQQLEPEFQEVLAGTMPVEQFLNDWAAIMENANDEYRNRTNRIS</sequence>
<gene>
    <name evidence="7" type="ORF">ACFQ4B_35035</name>
</gene>
<dbReference type="Pfam" id="PF01547">
    <property type="entry name" value="SBP_bac_1"/>
    <property type="match status" value="1"/>
</dbReference>
<keyword evidence="3" id="KW-0472">Membrane</keyword>
<evidence type="ECO:0000256" key="4">
    <source>
        <dbReference type="ARBA" id="ARBA00023139"/>
    </source>
</evidence>
<comment type="caution">
    <text evidence="7">The sequence shown here is derived from an EMBL/GenBank/DDBJ whole genome shotgun (WGS) entry which is preliminary data.</text>
</comment>
<organism evidence="7 8">
    <name type="scientific">Paenibacillus vulneris</name>
    <dbReference type="NCBI Taxonomy" id="1133364"/>
    <lineage>
        <taxon>Bacteria</taxon>
        <taxon>Bacillati</taxon>
        <taxon>Bacillota</taxon>
        <taxon>Bacilli</taxon>
        <taxon>Bacillales</taxon>
        <taxon>Paenibacillaceae</taxon>
        <taxon>Paenibacillus</taxon>
    </lineage>
</organism>
<protein>
    <submittedName>
        <fullName evidence="7">ABC transporter substrate-binding protein</fullName>
    </submittedName>
</protein>
<dbReference type="RefSeq" id="WP_345594067.1">
    <property type="nucleotide sequence ID" value="NZ_BAABJG010000052.1"/>
</dbReference>
<dbReference type="PANTHER" id="PTHR43649:SF33">
    <property type="entry name" value="POLYGALACTURONAN_RHAMNOGALACTURONAN-BINDING PROTEIN YTCQ"/>
    <property type="match status" value="1"/>
</dbReference>
<keyword evidence="4" id="KW-0564">Palmitate</keyword>
<dbReference type="Gene3D" id="3.40.190.10">
    <property type="entry name" value="Periplasmic binding protein-like II"/>
    <property type="match status" value="1"/>
</dbReference>
<evidence type="ECO:0000256" key="6">
    <source>
        <dbReference type="SAM" id="SignalP"/>
    </source>
</evidence>